<dbReference type="AlphaFoldDB" id="A0A9D9EQR6"/>
<protein>
    <submittedName>
        <fullName evidence="2">Leucine-rich repeat protein</fullName>
    </submittedName>
</protein>
<feature type="compositionally biased region" description="Gly residues" evidence="1">
    <location>
        <begin position="1"/>
        <end position="10"/>
    </location>
</feature>
<organism evidence="2 3">
    <name type="scientific">Candidatus Avitreponema avistercoris</name>
    <dbReference type="NCBI Taxonomy" id="2840705"/>
    <lineage>
        <taxon>Bacteria</taxon>
        <taxon>Pseudomonadati</taxon>
        <taxon>Spirochaetota</taxon>
        <taxon>Spirochaetia</taxon>
        <taxon>Spirochaetales</taxon>
        <taxon>Candidatus Avitreponema</taxon>
    </lineage>
</organism>
<dbReference type="Proteomes" id="UP000823616">
    <property type="component" value="Unassembled WGS sequence"/>
</dbReference>
<reference evidence="2" key="2">
    <citation type="journal article" date="2021" name="PeerJ">
        <title>Extensive microbial diversity within the chicken gut microbiome revealed by metagenomics and culture.</title>
        <authorList>
            <person name="Gilroy R."/>
            <person name="Ravi A."/>
            <person name="Getino M."/>
            <person name="Pursley I."/>
            <person name="Horton D.L."/>
            <person name="Alikhan N.F."/>
            <person name="Baker D."/>
            <person name="Gharbi K."/>
            <person name="Hall N."/>
            <person name="Watson M."/>
            <person name="Adriaenssens E.M."/>
            <person name="Foster-Nyarko E."/>
            <person name="Jarju S."/>
            <person name="Secka A."/>
            <person name="Antonio M."/>
            <person name="Oren A."/>
            <person name="Chaudhuri R.R."/>
            <person name="La Ragione R."/>
            <person name="Hildebrand F."/>
            <person name="Pallen M.J."/>
        </authorList>
    </citation>
    <scope>NUCLEOTIDE SEQUENCE</scope>
    <source>
        <strain evidence="2">B3-4054</strain>
    </source>
</reference>
<feature type="compositionally biased region" description="Gly residues" evidence="1">
    <location>
        <begin position="22"/>
        <end position="34"/>
    </location>
</feature>
<dbReference type="EMBL" id="JADIMS010000004">
    <property type="protein sequence ID" value="MBO8449529.1"/>
    <property type="molecule type" value="Genomic_DNA"/>
</dbReference>
<dbReference type="InterPro" id="IPR026906">
    <property type="entry name" value="LRR_5"/>
</dbReference>
<dbReference type="SUPFAM" id="SSF52058">
    <property type="entry name" value="L domain-like"/>
    <property type="match status" value="1"/>
</dbReference>
<accession>A0A9D9EQR6</accession>
<name>A0A9D9EQR6_9SPIR</name>
<evidence type="ECO:0000313" key="3">
    <source>
        <dbReference type="Proteomes" id="UP000823616"/>
    </source>
</evidence>
<proteinExistence type="predicted"/>
<evidence type="ECO:0000313" key="2">
    <source>
        <dbReference type="EMBL" id="MBO8449529.1"/>
    </source>
</evidence>
<comment type="caution">
    <text evidence="2">The sequence shown here is derived from an EMBL/GenBank/DDBJ whole genome shotgun (WGS) entry which is preliminary data.</text>
</comment>
<feature type="compositionally biased region" description="Low complexity" evidence="1">
    <location>
        <begin position="11"/>
        <end position="21"/>
    </location>
</feature>
<sequence length="214" mass="22280">MPRLAGGGVIPPGTSGSAPDGAPGGNAGNGGQTGGYPQHKPGEVFTDNGITYLVTEDGTGLEIRGGRPDENGILRIPPEVYGLPVVRIGRDYDGDVFHGNQSIKTLDLSGCKFLTEIAPYAFQNCSALTKVDLSGCTALRTIGALAFNACSYLHEVHLCGSLGSLALNEPIPSDAFDPGVRIYVLESDYDGSVSAVLNPWNPESCPEHSSFPSS</sequence>
<gene>
    <name evidence="2" type="ORF">IAA96_00265</name>
</gene>
<dbReference type="Gene3D" id="3.80.10.10">
    <property type="entry name" value="Ribonuclease Inhibitor"/>
    <property type="match status" value="1"/>
</dbReference>
<dbReference type="InterPro" id="IPR032675">
    <property type="entry name" value="LRR_dom_sf"/>
</dbReference>
<evidence type="ECO:0000256" key="1">
    <source>
        <dbReference type="SAM" id="MobiDB-lite"/>
    </source>
</evidence>
<dbReference type="Pfam" id="PF13306">
    <property type="entry name" value="LRR_5"/>
    <property type="match status" value="1"/>
</dbReference>
<feature type="region of interest" description="Disordered" evidence="1">
    <location>
        <begin position="1"/>
        <end position="42"/>
    </location>
</feature>
<reference evidence="2" key="1">
    <citation type="submission" date="2020-10" db="EMBL/GenBank/DDBJ databases">
        <authorList>
            <person name="Gilroy R."/>
        </authorList>
    </citation>
    <scope>NUCLEOTIDE SEQUENCE</scope>
    <source>
        <strain evidence="2">B3-4054</strain>
    </source>
</reference>